<dbReference type="RefSeq" id="WP_346058732.1">
    <property type="nucleotide sequence ID" value="NZ_BAAAVQ010000005.1"/>
</dbReference>
<evidence type="ECO:0000259" key="1">
    <source>
        <dbReference type="Pfam" id="PF06114"/>
    </source>
</evidence>
<dbReference type="Pfam" id="PF06114">
    <property type="entry name" value="Peptidase_M78"/>
    <property type="match status" value="1"/>
</dbReference>
<dbReference type="Gene3D" id="1.10.10.2910">
    <property type="match status" value="1"/>
</dbReference>
<gene>
    <name evidence="2" type="ORF">ACFO7V_16980</name>
</gene>
<evidence type="ECO:0000313" key="3">
    <source>
        <dbReference type="Proteomes" id="UP001595884"/>
    </source>
</evidence>
<dbReference type="PANTHER" id="PTHR43236">
    <property type="entry name" value="ANTITOXIN HIGA1"/>
    <property type="match status" value="1"/>
</dbReference>
<evidence type="ECO:0000313" key="2">
    <source>
        <dbReference type="EMBL" id="MFC4717818.1"/>
    </source>
</evidence>
<accession>A0ABV9MT37</accession>
<sequence>MAELAWQAARREADQLLNAYWDGYLPVKLGPITEALEAVKRESIMAPGLSGIVVKKPHSNAEIVLNINDPATRRRFTWAHELGHVVERSSIAKDDDYSFADARGKSYDLHEFYADEFAGALLMPKSSIANMRHMGKSAPEMAREFGVSVPAMNKRLERLSVNPT</sequence>
<dbReference type="EMBL" id="JBHSHE010000082">
    <property type="protein sequence ID" value="MFC4717818.1"/>
    <property type="molecule type" value="Genomic_DNA"/>
</dbReference>
<keyword evidence="3" id="KW-1185">Reference proteome</keyword>
<dbReference type="InterPro" id="IPR052345">
    <property type="entry name" value="Rad_response_metalloprotease"/>
</dbReference>
<name>A0ABV9MT37_9MICC</name>
<organism evidence="2 3">
    <name type="scientific">Glutamicibacter bergerei</name>
    <dbReference type="NCBI Taxonomy" id="256702"/>
    <lineage>
        <taxon>Bacteria</taxon>
        <taxon>Bacillati</taxon>
        <taxon>Actinomycetota</taxon>
        <taxon>Actinomycetes</taxon>
        <taxon>Micrococcales</taxon>
        <taxon>Micrococcaceae</taxon>
        <taxon>Glutamicibacter</taxon>
    </lineage>
</organism>
<protein>
    <submittedName>
        <fullName evidence="2">ImmA/IrrE family metallo-endopeptidase</fullName>
    </submittedName>
</protein>
<feature type="domain" description="IrrE N-terminal-like" evidence="1">
    <location>
        <begin position="57"/>
        <end position="157"/>
    </location>
</feature>
<dbReference type="InterPro" id="IPR010359">
    <property type="entry name" value="IrrE_HExxH"/>
</dbReference>
<proteinExistence type="predicted"/>
<dbReference type="PANTHER" id="PTHR43236:SF1">
    <property type="entry name" value="BLL7220 PROTEIN"/>
    <property type="match status" value="1"/>
</dbReference>
<dbReference type="Proteomes" id="UP001595884">
    <property type="component" value="Unassembled WGS sequence"/>
</dbReference>
<comment type="caution">
    <text evidence="2">The sequence shown here is derived from an EMBL/GenBank/DDBJ whole genome shotgun (WGS) entry which is preliminary data.</text>
</comment>
<reference evidence="3" key="1">
    <citation type="journal article" date="2019" name="Int. J. Syst. Evol. Microbiol.">
        <title>The Global Catalogue of Microorganisms (GCM) 10K type strain sequencing project: providing services to taxonomists for standard genome sequencing and annotation.</title>
        <authorList>
            <consortium name="The Broad Institute Genomics Platform"/>
            <consortium name="The Broad Institute Genome Sequencing Center for Infectious Disease"/>
            <person name="Wu L."/>
            <person name="Ma J."/>
        </authorList>
    </citation>
    <scope>NUCLEOTIDE SEQUENCE [LARGE SCALE GENOMIC DNA]</scope>
    <source>
        <strain evidence="3">CGMCC 1.12849</strain>
    </source>
</reference>